<evidence type="ECO:0000313" key="1">
    <source>
        <dbReference type="EMBL" id="KAK7036145.1"/>
    </source>
</evidence>
<proteinExistence type="predicted"/>
<protein>
    <submittedName>
        <fullName evidence="1">Uncharacterized protein</fullName>
    </submittedName>
</protein>
<organism evidence="1 2">
    <name type="scientific">Favolaschia claudopus</name>
    <dbReference type="NCBI Taxonomy" id="2862362"/>
    <lineage>
        <taxon>Eukaryota</taxon>
        <taxon>Fungi</taxon>
        <taxon>Dikarya</taxon>
        <taxon>Basidiomycota</taxon>
        <taxon>Agaricomycotina</taxon>
        <taxon>Agaricomycetes</taxon>
        <taxon>Agaricomycetidae</taxon>
        <taxon>Agaricales</taxon>
        <taxon>Marasmiineae</taxon>
        <taxon>Mycenaceae</taxon>
        <taxon>Favolaschia</taxon>
    </lineage>
</organism>
<feature type="non-terminal residue" evidence="1">
    <location>
        <position position="1"/>
    </location>
</feature>
<dbReference type="AlphaFoldDB" id="A0AAW0CCB7"/>
<reference evidence="1 2" key="1">
    <citation type="journal article" date="2024" name="J Genomics">
        <title>Draft genome sequencing and assembly of Favolaschia claudopus CIRM-BRFM 2984 isolated from oak limbs.</title>
        <authorList>
            <person name="Navarro D."/>
            <person name="Drula E."/>
            <person name="Chaduli D."/>
            <person name="Cazenave R."/>
            <person name="Ahrendt S."/>
            <person name="Wang J."/>
            <person name="Lipzen A."/>
            <person name="Daum C."/>
            <person name="Barry K."/>
            <person name="Grigoriev I.V."/>
            <person name="Favel A."/>
            <person name="Rosso M.N."/>
            <person name="Martin F."/>
        </authorList>
    </citation>
    <scope>NUCLEOTIDE SEQUENCE [LARGE SCALE GENOMIC DNA]</scope>
    <source>
        <strain evidence="1 2">CIRM-BRFM 2984</strain>
    </source>
</reference>
<dbReference type="Gene3D" id="1.25.10.10">
    <property type="entry name" value="Leucine-rich Repeat Variant"/>
    <property type="match status" value="2"/>
</dbReference>
<dbReference type="InterPro" id="IPR016024">
    <property type="entry name" value="ARM-type_fold"/>
</dbReference>
<name>A0AAW0CCB7_9AGAR</name>
<keyword evidence="2" id="KW-1185">Reference proteome</keyword>
<evidence type="ECO:0000313" key="2">
    <source>
        <dbReference type="Proteomes" id="UP001362999"/>
    </source>
</evidence>
<accession>A0AAW0CCB7</accession>
<gene>
    <name evidence="1" type="ORF">R3P38DRAFT_2518051</name>
</gene>
<dbReference type="EMBL" id="JAWWNJ010000019">
    <property type="protein sequence ID" value="KAK7036145.1"/>
    <property type="molecule type" value="Genomic_DNA"/>
</dbReference>
<dbReference type="InterPro" id="IPR011989">
    <property type="entry name" value="ARM-like"/>
</dbReference>
<comment type="caution">
    <text evidence="1">The sequence shown here is derived from an EMBL/GenBank/DDBJ whole genome shotgun (WGS) entry which is preliminary data.</text>
</comment>
<dbReference type="Proteomes" id="UP001362999">
    <property type="component" value="Unassembled WGS sequence"/>
</dbReference>
<sequence length="400" mass="44433">HQAECNSIHSWWSDSNSLGPTIPLHAFAKPLARFLHHRQVIALLQVKVDRCDSDLDAPLSWELFNLLTIYLESYEISSATKIFILRHLQNAGEPAKSQARIIVEGLSTFVGLLDSHSKEAHVLDNVCLLLGALAAWKSLRTKLVQIYPFRQLRSLSKHPNPTVREHFICALSQLIDLSIQATHGLLDAGFLTSQQHPQAAERLNFDWSADIVSLTLQPLGRSSIEFAAATEACQWLTSVIDDDELIWTGFKDSAMSTLLSISRGQLISVQALATGVNFKWICGKLDSPSTSLTLLACQLLANIAQHRSLVDSAFRVEACRRLIPLLRYCELEVSDAASYALFQISQIDFNLALLSEVNENADDANTNPCYRLLRSFARDEIQNIVAAKSGLCYDLISCFG</sequence>
<dbReference type="SUPFAM" id="SSF48371">
    <property type="entry name" value="ARM repeat"/>
    <property type="match status" value="1"/>
</dbReference>